<dbReference type="InterPro" id="IPR000847">
    <property type="entry name" value="LysR_HTH_N"/>
</dbReference>
<dbReference type="InterPro" id="IPR005119">
    <property type="entry name" value="LysR_subst-bd"/>
</dbReference>
<proteinExistence type="inferred from homology"/>
<evidence type="ECO:0000313" key="7">
    <source>
        <dbReference type="EMBL" id="QIS15797.1"/>
    </source>
</evidence>
<evidence type="ECO:0000256" key="3">
    <source>
        <dbReference type="ARBA" id="ARBA00023125"/>
    </source>
</evidence>
<dbReference type="SUPFAM" id="SSF46785">
    <property type="entry name" value="Winged helix' DNA-binding domain"/>
    <property type="match status" value="1"/>
</dbReference>
<dbReference type="PANTHER" id="PTHR30346">
    <property type="entry name" value="TRANSCRIPTIONAL DUAL REGULATOR HCAR-RELATED"/>
    <property type="match status" value="1"/>
</dbReference>
<dbReference type="CDD" id="cd08414">
    <property type="entry name" value="PBP2_LTTR_aromatics_like"/>
    <property type="match status" value="1"/>
</dbReference>
<evidence type="ECO:0000256" key="2">
    <source>
        <dbReference type="ARBA" id="ARBA00023015"/>
    </source>
</evidence>
<dbReference type="AlphaFoldDB" id="A0A6G9YRS7"/>
<feature type="domain" description="HTH lysR-type" evidence="6">
    <location>
        <begin position="3"/>
        <end position="60"/>
    </location>
</feature>
<dbReference type="GO" id="GO:0003677">
    <property type="term" value="F:DNA binding"/>
    <property type="evidence" value="ECO:0007669"/>
    <property type="project" value="UniProtKB-KW"/>
</dbReference>
<keyword evidence="5" id="KW-0804">Transcription</keyword>
<dbReference type="GO" id="GO:0032993">
    <property type="term" value="C:protein-DNA complex"/>
    <property type="evidence" value="ECO:0007669"/>
    <property type="project" value="TreeGrafter"/>
</dbReference>
<evidence type="ECO:0000256" key="4">
    <source>
        <dbReference type="ARBA" id="ARBA00023159"/>
    </source>
</evidence>
<accession>A0A6G9YRS7</accession>
<evidence type="ECO:0000313" key="8">
    <source>
        <dbReference type="Proteomes" id="UP000503540"/>
    </source>
</evidence>
<organism evidence="7 8">
    <name type="scientific">Nocardia arthritidis</name>
    <dbReference type="NCBI Taxonomy" id="228602"/>
    <lineage>
        <taxon>Bacteria</taxon>
        <taxon>Bacillati</taxon>
        <taxon>Actinomycetota</taxon>
        <taxon>Actinomycetes</taxon>
        <taxon>Mycobacteriales</taxon>
        <taxon>Nocardiaceae</taxon>
        <taxon>Nocardia</taxon>
    </lineage>
</organism>
<comment type="similarity">
    <text evidence="1">Belongs to the LysR transcriptional regulatory family.</text>
</comment>
<dbReference type="InterPro" id="IPR036390">
    <property type="entry name" value="WH_DNA-bd_sf"/>
</dbReference>
<dbReference type="Pfam" id="PF00126">
    <property type="entry name" value="HTH_1"/>
    <property type="match status" value="1"/>
</dbReference>
<keyword evidence="8" id="KW-1185">Reference proteome</keyword>
<dbReference type="KEGG" id="nah:F5544_39895"/>
<sequence length="294" mass="32515">MNLELRHLRYVVTVADALNFTRAAQQLHMSQPALSARIKSIERHLGVALFRRTTRSVEPTEAGAEFADRAREILRLLDEAERECRNSVNGTVLRVGYYGAAARESTTAVIERFRAGHPRVEVELVRYGWEDPTAGLRANEVRLAFVRPPFDTKGLRLLTLGVEPRIAGLPANHPLATRATVDVTELLSDPIVYRITPDRAWADFWYGAEARVHAPPPRRIEVRNLDDELQAVAAGRAITLTTATAATYFPRPGVTYVALTGLPPSSMALAWRADETDPLCHAFIDAARAYVAAG</sequence>
<dbReference type="PROSITE" id="PS50931">
    <property type="entry name" value="HTH_LYSR"/>
    <property type="match status" value="1"/>
</dbReference>
<keyword evidence="3" id="KW-0238">DNA-binding</keyword>
<dbReference type="Pfam" id="PF03466">
    <property type="entry name" value="LysR_substrate"/>
    <property type="match status" value="1"/>
</dbReference>
<protein>
    <submittedName>
        <fullName evidence="7">LysR family transcriptional regulator</fullName>
    </submittedName>
</protein>
<dbReference type="PANTHER" id="PTHR30346:SF0">
    <property type="entry name" value="HCA OPERON TRANSCRIPTIONAL ACTIVATOR HCAR"/>
    <property type="match status" value="1"/>
</dbReference>
<reference evidence="7 8" key="1">
    <citation type="journal article" date="2019" name="ACS Chem. Biol.">
        <title>Identification and Mobilization of a Cryptic Antibiotic Biosynthesis Gene Locus from a Human-Pathogenic Nocardia Isolate.</title>
        <authorList>
            <person name="Herisse M."/>
            <person name="Ishida K."/>
            <person name="Porter J.L."/>
            <person name="Howden B."/>
            <person name="Hertweck C."/>
            <person name="Stinear T.P."/>
            <person name="Pidot S.J."/>
        </authorList>
    </citation>
    <scope>NUCLEOTIDE SEQUENCE [LARGE SCALE GENOMIC DNA]</scope>
    <source>
        <strain evidence="7 8">AUSMDU00012717</strain>
    </source>
</reference>
<evidence type="ECO:0000256" key="1">
    <source>
        <dbReference type="ARBA" id="ARBA00009437"/>
    </source>
</evidence>
<dbReference type="GO" id="GO:0003700">
    <property type="term" value="F:DNA-binding transcription factor activity"/>
    <property type="evidence" value="ECO:0007669"/>
    <property type="project" value="InterPro"/>
</dbReference>
<dbReference type="EMBL" id="CP046172">
    <property type="protein sequence ID" value="QIS15797.1"/>
    <property type="molecule type" value="Genomic_DNA"/>
</dbReference>
<dbReference type="RefSeq" id="WP_167477984.1">
    <property type="nucleotide sequence ID" value="NZ_CP046172.1"/>
</dbReference>
<gene>
    <name evidence="7" type="ORF">F5544_39895</name>
</gene>
<evidence type="ECO:0000256" key="5">
    <source>
        <dbReference type="ARBA" id="ARBA00023163"/>
    </source>
</evidence>
<dbReference type="Gene3D" id="1.10.10.10">
    <property type="entry name" value="Winged helix-like DNA-binding domain superfamily/Winged helix DNA-binding domain"/>
    <property type="match status" value="1"/>
</dbReference>
<dbReference type="FunFam" id="1.10.10.10:FF:000001">
    <property type="entry name" value="LysR family transcriptional regulator"/>
    <property type="match status" value="1"/>
</dbReference>
<keyword evidence="2" id="KW-0805">Transcription regulation</keyword>
<dbReference type="PRINTS" id="PR00039">
    <property type="entry name" value="HTHLYSR"/>
</dbReference>
<keyword evidence="4" id="KW-0010">Activator</keyword>
<dbReference type="Gene3D" id="3.40.190.10">
    <property type="entry name" value="Periplasmic binding protein-like II"/>
    <property type="match status" value="2"/>
</dbReference>
<dbReference type="Proteomes" id="UP000503540">
    <property type="component" value="Chromosome"/>
</dbReference>
<name>A0A6G9YRS7_9NOCA</name>
<evidence type="ECO:0000259" key="6">
    <source>
        <dbReference type="PROSITE" id="PS50931"/>
    </source>
</evidence>
<dbReference type="InterPro" id="IPR036388">
    <property type="entry name" value="WH-like_DNA-bd_sf"/>
</dbReference>
<dbReference type="SUPFAM" id="SSF53850">
    <property type="entry name" value="Periplasmic binding protein-like II"/>
    <property type="match status" value="1"/>
</dbReference>